<dbReference type="EMBL" id="JBHSXX010000001">
    <property type="protein sequence ID" value="MFC6869320.1"/>
    <property type="molecule type" value="Genomic_DNA"/>
</dbReference>
<dbReference type="InterPro" id="IPR036291">
    <property type="entry name" value="NAD(P)-bd_dom_sf"/>
</dbReference>
<name>A0ABW2C1Y6_9PSEU</name>
<dbReference type="PANTHER" id="PTHR42789:SF1">
    <property type="entry name" value="D-ISOMER SPECIFIC 2-HYDROXYACID DEHYDROGENASE FAMILY PROTEIN (AFU_ORTHOLOGUE AFUA_6G10090)"/>
    <property type="match status" value="1"/>
</dbReference>
<evidence type="ECO:0000256" key="3">
    <source>
        <dbReference type="ARBA" id="ARBA00023027"/>
    </source>
</evidence>
<keyword evidence="8" id="KW-1185">Reference proteome</keyword>
<dbReference type="Proteomes" id="UP001596337">
    <property type="component" value="Unassembled WGS sequence"/>
</dbReference>
<evidence type="ECO:0000259" key="6">
    <source>
        <dbReference type="Pfam" id="PF02826"/>
    </source>
</evidence>
<evidence type="ECO:0000256" key="1">
    <source>
        <dbReference type="ARBA" id="ARBA00005854"/>
    </source>
</evidence>
<comment type="similarity">
    <text evidence="1 4">Belongs to the D-isomer specific 2-hydroxyacid dehydrogenase family.</text>
</comment>
<dbReference type="Pfam" id="PF02826">
    <property type="entry name" value="2-Hacid_dh_C"/>
    <property type="match status" value="1"/>
</dbReference>
<dbReference type="Gene3D" id="3.40.50.720">
    <property type="entry name" value="NAD(P)-binding Rossmann-like Domain"/>
    <property type="match status" value="2"/>
</dbReference>
<protein>
    <submittedName>
        <fullName evidence="7">D-2-hydroxyacid dehydrogenase family protein</fullName>
    </submittedName>
</protein>
<dbReference type="SUPFAM" id="SSF51735">
    <property type="entry name" value="NAD(P)-binding Rossmann-fold domains"/>
    <property type="match status" value="1"/>
</dbReference>
<dbReference type="RefSeq" id="WP_345389903.1">
    <property type="nucleotide sequence ID" value="NZ_BAABLA010000003.1"/>
</dbReference>
<dbReference type="PROSITE" id="PS00671">
    <property type="entry name" value="D_2_HYDROXYACID_DH_3"/>
    <property type="match status" value="1"/>
</dbReference>
<evidence type="ECO:0000313" key="7">
    <source>
        <dbReference type="EMBL" id="MFC6869320.1"/>
    </source>
</evidence>
<dbReference type="Pfam" id="PF00389">
    <property type="entry name" value="2-Hacid_dh"/>
    <property type="match status" value="1"/>
</dbReference>
<evidence type="ECO:0000256" key="4">
    <source>
        <dbReference type="RuleBase" id="RU003719"/>
    </source>
</evidence>
<organism evidence="7 8">
    <name type="scientific">Haloechinothrix salitolerans</name>
    <dbReference type="NCBI Taxonomy" id="926830"/>
    <lineage>
        <taxon>Bacteria</taxon>
        <taxon>Bacillati</taxon>
        <taxon>Actinomycetota</taxon>
        <taxon>Actinomycetes</taxon>
        <taxon>Pseudonocardiales</taxon>
        <taxon>Pseudonocardiaceae</taxon>
        <taxon>Haloechinothrix</taxon>
    </lineage>
</organism>
<evidence type="ECO:0000259" key="5">
    <source>
        <dbReference type="Pfam" id="PF00389"/>
    </source>
</evidence>
<dbReference type="InterPro" id="IPR050857">
    <property type="entry name" value="D-2-hydroxyacid_DH"/>
</dbReference>
<gene>
    <name evidence="7" type="ORF">ACFQGD_19435</name>
</gene>
<dbReference type="CDD" id="cd12169">
    <property type="entry name" value="PGDH_like_1"/>
    <property type="match status" value="1"/>
</dbReference>
<dbReference type="InterPro" id="IPR006139">
    <property type="entry name" value="D-isomer_2_OHA_DH_cat_dom"/>
</dbReference>
<dbReference type="InterPro" id="IPR006140">
    <property type="entry name" value="D-isomer_DH_NAD-bd"/>
</dbReference>
<comment type="caution">
    <text evidence="7">The sequence shown here is derived from an EMBL/GenBank/DDBJ whole genome shotgun (WGS) entry which is preliminary data.</text>
</comment>
<feature type="domain" description="D-isomer specific 2-hydroxyacid dehydrogenase catalytic" evidence="5">
    <location>
        <begin position="24"/>
        <end position="308"/>
    </location>
</feature>
<evidence type="ECO:0000256" key="2">
    <source>
        <dbReference type="ARBA" id="ARBA00023002"/>
    </source>
</evidence>
<dbReference type="SUPFAM" id="SSF52283">
    <property type="entry name" value="Formate/glycerate dehydrogenase catalytic domain-like"/>
    <property type="match status" value="1"/>
</dbReference>
<dbReference type="InterPro" id="IPR029753">
    <property type="entry name" value="D-isomer_DH_CS"/>
</dbReference>
<evidence type="ECO:0000313" key="8">
    <source>
        <dbReference type="Proteomes" id="UP001596337"/>
    </source>
</evidence>
<sequence>MRIAILDDYQNVARSFADWDKLDAEITVFTEHIPNPDDVVAALAGYDVVVAMRERTRFSADVLRRLPDLKLLVSTGQRNAAIDVTAANEQGIVVSGTGYIPHPTAEHTWALILAAARHIPEEERAVRDGGWQRTVGMSLHGKTLGLIGLGRLGSTVAGIGTAFGMHPIAWSQNLTDERAAEHGVQAVSREELLRTADVVSIHLVLSERTRGLLGADELALMKPGALLVNTSRGPIIDESALIDAVTEGRIRAALDVYDTEPLPADHPIRQAPNTVLTPHIGYVADDVYRVFFQDAVEDIAAFAAGEPVRVMSPPK</sequence>
<dbReference type="PANTHER" id="PTHR42789">
    <property type="entry name" value="D-ISOMER SPECIFIC 2-HYDROXYACID DEHYDROGENASE FAMILY PROTEIN (AFU_ORTHOLOGUE AFUA_6G10090)"/>
    <property type="match status" value="1"/>
</dbReference>
<feature type="domain" description="D-isomer specific 2-hydroxyacid dehydrogenase NAD-binding" evidence="6">
    <location>
        <begin position="110"/>
        <end position="281"/>
    </location>
</feature>
<keyword evidence="2 4" id="KW-0560">Oxidoreductase</keyword>
<accession>A0ABW2C1Y6</accession>
<reference evidence="8" key="1">
    <citation type="journal article" date="2019" name="Int. J. Syst. Evol. Microbiol.">
        <title>The Global Catalogue of Microorganisms (GCM) 10K type strain sequencing project: providing services to taxonomists for standard genome sequencing and annotation.</title>
        <authorList>
            <consortium name="The Broad Institute Genomics Platform"/>
            <consortium name="The Broad Institute Genome Sequencing Center for Infectious Disease"/>
            <person name="Wu L."/>
            <person name="Ma J."/>
        </authorList>
    </citation>
    <scope>NUCLEOTIDE SEQUENCE [LARGE SCALE GENOMIC DNA]</scope>
    <source>
        <strain evidence="8">KCTC 32255</strain>
    </source>
</reference>
<keyword evidence="3" id="KW-0520">NAD</keyword>
<proteinExistence type="inferred from homology"/>